<keyword evidence="2" id="KW-0472">Membrane</keyword>
<feature type="domain" description="LiaI-LiaF-like transmembrane region" evidence="3">
    <location>
        <begin position="5"/>
        <end position="44"/>
    </location>
</feature>
<keyword evidence="2" id="KW-1133">Transmembrane helix</keyword>
<dbReference type="Proteomes" id="UP000779809">
    <property type="component" value="Unassembled WGS sequence"/>
</dbReference>
<feature type="compositionally biased region" description="Polar residues" evidence="1">
    <location>
        <begin position="60"/>
        <end position="75"/>
    </location>
</feature>
<evidence type="ECO:0000313" key="5">
    <source>
        <dbReference type="Proteomes" id="UP000779809"/>
    </source>
</evidence>
<protein>
    <recommendedName>
        <fullName evidence="3">LiaI-LiaF-like transmembrane region domain-containing protein</fullName>
    </recommendedName>
</protein>
<evidence type="ECO:0000259" key="3">
    <source>
        <dbReference type="Pfam" id="PF18917"/>
    </source>
</evidence>
<keyword evidence="2" id="KW-0812">Transmembrane</keyword>
<gene>
    <name evidence="4" type="ORF">HYX28_11180</name>
</gene>
<feature type="transmembrane region" description="Helical" evidence="2">
    <location>
        <begin position="5"/>
        <end position="24"/>
    </location>
</feature>
<proteinExistence type="predicted"/>
<accession>A0A932EQX6</accession>
<organism evidence="4 5">
    <name type="scientific">Candidatus Korobacter versatilis</name>
    <dbReference type="NCBI Taxonomy" id="658062"/>
    <lineage>
        <taxon>Bacteria</taxon>
        <taxon>Pseudomonadati</taxon>
        <taxon>Acidobacteriota</taxon>
        <taxon>Terriglobia</taxon>
        <taxon>Terriglobales</taxon>
        <taxon>Candidatus Korobacteraceae</taxon>
        <taxon>Candidatus Korobacter</taxon>
    </lineage>
</organism>
<evidence type="ECO:0000256" key="2">
    <source>
        <dbReference type="SAM" id="Phobius"/>
    </source>
</evidence>
<evidence type="ECO:0000313" key="4">
    <source>
        <dbReference type="EMBL" id="MBI2679333.1"/>
    </source>
</evidence>
<dbReference type="EMBL" id="JACPNR010000014">
    <property type="protein sequence ID" value="MBI2679333.1"/>
    <property type="molecule type" value="Genomic_DNA"/>
</dbReference>
<feature type="transmembrane region" description="Helical" evidence="2">
    <location>
        <begin position="30"/>
        <end position="45"/>
    </location>
</feature>
<dbReference type="AlphaFoldDB" id="A0A932EQX6"/>
<dbReference type="InterPro" id="IPR043726">
    <property type="entry name" value="LiaI-LiaF-like_TM1"/>
</dbReference>
<dbReference type="Pfam" id="PF18917">
    <property type="entry name" value="LiaI-LiaF-like_TM1"/>
    <property type="match status" value="1"/>
</dbReference>
<comment type="caution">
    <text evidence="4">The sequence shown here is derived from an EMBL/GenBank/DDBJ whole genome shotgun (WGS) entry which is preliminary data.</text>
</comment>
<name>A0A932EQX6_9BACT</name>
<evidence type="ECO:0000256" key="1">
    <source>
        <dbReference type="SAM" id="MobiDB-lite"/>
    </source>
</evidence>
<sequence length="75" mass="8312">MRNRIVGPVSMITVGVLFLCQYFTPYRFRQTWPLLLIAIGIALVMERSQYGQSDGDGQAAPTSSSTGTDINSEKR</sequence>
<reference evidence="4" key="1">
    <citation type="submission" date="2020-07" db="EMBL/GenBank/DDBJ databases">
        <title>Huge and variable diversity of episymbiotic CPR bacteria and DPANN archaea in groundwater ecosystems.</title>
        <authorList>
            <person name="He C.Y."/>
            <person name="Keren R."/>
            <person name="Whittaker M."/>
            <person name="Farag I.F."/>
            <person name="Doudna J."/>
            <person name="Cate J.H.D."/>
            <person name="Banfield J.F."/>
        </authorList>
    </citation>
    <scope>NUCLEOTIDE SEQUENCE</scope>
    <source>
        <strain evidence="4">NC_groundwater_580_Pr5_B-0.1um_64_19</strain>
    </source>
</reference>
<feature type="region of interest" description="Disordered" evidence="1">
    <location>
        <begin position="51"/>
        <end position="75"/>
    </location>
</feature>